<dbReference type="EMBL" id="JARAOO010000012">
    <property type="protein sequence ID" value="KAJ7949541.1"/>
    <property type="molecule type" value="Genomic_DNA"/>
</dbReference>
<evidence type="ECO:0000256" key="2">
    <source>
        <dbReference type="ARBA" id="ARBA00022527"/>
    </source>
</evidence>
<keyword evidence="6" id="KW-0067">ATP-binding</keyword>
<name>A0AAD7PBM7_QUISA</name>
<keyword evidence="4" id="KW-0547">Nucleotide-binding</keyword>
<dbReference type="AlphaFoldDB" id="A0AAD7PBM7"/>
<evidence type="ECO:0000256" key="7">
    <source>
        <dbReference type="ARBA" id="ARBA00047899"/>
    </source>
</evidence>
<dbReference type="Gene3D" id="1.10.510.10">
    <property type="entry name" value="Transferase(Phosphotransferase) domain 1"/>
    <property type="match status" value="1"/>
</dbReference>
<dbReference type="GO" id="GO:0005524">
    <property type="term" value="F:ATP binding"/>
    <property type="evidence" value="ECO:0007669"/>
    <property type="project" value="UniProtKB-KW"/>
</dbReference>
<accession>A0AAD7PBM7</accession>
<evidence type="ECO:0000256" key="4">
    <source>
        <dbReference type="ARBA" id="ARBA00022741"/>
    </source>
</evidence>
<keyword evidence="11" id="KW-1185">Reference proteome</keyword>
<proteinExistence type="predicted"/>
<dbReference type="KEGG" id="qsa:O6P43_029867"/>
<protein>
    <recommendedName>
        <fullName evidence="1">non-specific serine/threonine protein kinase</fullName>
        <ecNumber evidence="1">2.7.11.1</ecNumber>
    </recommendedName>
</protein>
<comment type="catalytic activity">
    <reaction evidence="7">
        <text>L-threonyl-[protein] + ATP = O-phospho-L-threonyl-[protein] + ADP + H(+)</text>
        <dbReference type="Rhea" id="RHEA:46608"/>
        <dbReference type="Rhea" id="RHEA-COMP:11060"/>
        <dbReference type="Rhea" id="RHEA-COMP:11605"/>
        <dbReference type="ChEBI" id="CHEBI:15378"/>
        <dbReference type="ChEBI" id="CHEBI:30013"/>
        <dbReference type="ChEBI" id="CHEBI:30616"/>
        <dbReference type="ChEBI" id="CHEBI:61977"/>
        <dbReference type="ChEBI" id="CHEBI:456216"/>
        <dbReference type="EC" id="2.7.11.1"/>
    </reaction>
</comment>
<dbReference type="PROSITE" id="PS00109">
    <property type="entry name" value="PROTEIN_KINASE_TYR"/>
    <property type="match status" value="1"/>
</dbReference>
<comment type="caution">
    <text evidence="10">The sequence shown here is derived from an EMBL/GenBank/DDBJ whole genome shotgun (WGS) entry which is preliminary data.</text>
</comment>
<evidence type="ECO:0000313" key="11">
    <source>
        <dbReference type="Proteomes" id="UP001163823"/>
    </source>
</evidence>
<dbReference type="InterPro" id="IPR000719">
    <property type="entry name" value="Prot_kinase_dom"/>
</dbReference>
<evidence type="ECO:0000313" key="10">
    <source>
        <dbReference type="EMBL" id="KAJ7949541.1"/>
    </source>
</evidence>
<feature type="domain" description="Protein kinase" evidence="9">
    <location>
        <begin position="1"/>
        <end position="181"/>
    </location>
</feature>
<organism evidence="10 11">
    <name type="scientific">Quillaja saponaria</name>
    <name type="common">Soap bark tree</name>
    <dbReference type="NCBI Taxonomy" id="32244"/>
    <lineage>
        <taxon>Eukaryota</taxon>
        <taxon>Viridiplantae</taxon>
        <taxon>Streptophyta</taxon>
        <taxon>Embryophyta</taxon>
        <taxon>Tracheophyta</taxon>
        <taxon>Spermatophyta</taxon>
        <taxon>Magnoliopsida</taxon>
        <taxon>eudicotyledons</taxon>
        <taxon>Gunneridae</taxon>
        <taxon>Pentapetalae</taxon>
        <taxon>rosids</taxon>
        <taxon>fabids</taxon>
        <taxon>Fabales</taxon>
        <taxon>Quillajaceae</taxon>
        <taxon>Quillaja</taxon>
    </lineage>
</organism>
<dbReference type="EC" id="2.7.11.1" evidence="1"/>
<dbReference type="Pfam" id="PF00069">
    <property type="entry name" value="Pkinase"/>
    <property type="match status" value="1"/>
</dbReference>
<keyword evidence="5 10" id="KW-0418">Kinase</keyword>
<keyword evidence="10" id="KW-0675">Receptor</keyword>
<evidence type="ECO:0000256" key="5">
    <source>
        <dbReference type="ARBA" id="ARBA00022777"/>
    </source>
</evidence>
<dbReference type="InterPro" id="IPR008266">
    <property type="entry name" value="Tyr_kinase_AS"/>
</dbReference>
<evidence type="ECO:0000256" key="3">
    <source>
        <dbReference type="ARBA" id="ARBA00022679"/>
    </source>
</evidence>
<dbReference type="PANTHER" id="PTHR48005">
    <property type="entry name" value="LEUCINE RICH REPEAT KINASE 2"/>
    <property type="match status" value="1"/>
</dbReference>
<gene>
    <name evidence="10" type="ORF">O6P43_029867</name>
</gene>
<keyword evidence="3" id="KW-0808">Transferase</keyword>
<evidence type="ECO:0000256" key="1">
    <source>
        <dbReference type="ARBA" id="ARBA00012513"/>
    </source>
</evidence>
<dbReference type="GO" id="GO:0004674">
    <property type="term" value="F:protein serine/threonine kinase activity"/>
    <property type="evidence" value="ECO:0007669"/>
    <property type="project" value="UniProtKB-KW"/>
</dbReference>
<dbReference type="InterPro" id="IPR051420">
    <property type="entry name" value="Ser_Thr_Kinases_DiverseReg"/>
</dbReference>
<dbReference type="PROSITE" id="PS50011">
    <property type="entry name" value="PROTEIN_KINASE_DOM"/>
    <property type="match status" value="1"/>
</dbReference>
<dbReference type="Proteomes" id="UP001163823">
    <property type="component" value="Chromosome 12"/>
</dbReference>
<dbReference type="PANTHER" id="PTHR48005:SF95">
    <property type="entry name" value="PROTEIN KINASE DOMAIN-CONTAINING PROTEIN"/>
    <property type="match status" value="1"/>
</dbReference>
<sequence>MHVFLVYEFMERGSLYDMLRNDKEVIQLDWPKRVEIVQGVAWALFYLHHDCVPPILHRDISSKNVLISSDLEAHVSDFGIARFLELDGPNWTTFASTHGYSAPELAYTMAVTEKCDVSSFGLLVLEVLMGKHAGDLISKIQLLAVESINVKDVLDPHLPPPVYKKTVHELELVMKIVVSCL</sequence>
<dbReference type="SUPFAM" id="SSF56112">
    <property type="entry name" value="Protein kinase-like (PK-like)"/>
    <property type="match status" value="1"/>
</dbReference>
<comment type="catalytic activity">
    <reaction evidence="8">
        <text>L-seryl-[protein] + ATP = O-phospho-L-seryl-[protein] + ADP + H(+)</text>
        <dbReference type="Rhea" id="RHEA:17989"/>
        <dbReference type="Rhea" id="RHEA-COMP:9863"/>
        <dbReference type="Rhea" id="RHEA-COMP:11604"/>
        <dbReference type="ChEBI" id="CHEBI:15378"/>
        <dbReference type="ChEBI" id="CHEBI:29999"/>
        <dbReference type="ChEBI" id="CHEBI:30616"/>
        <dbReference type="ChEBI" id="CHEBI:83421"/>
        <dbReference type="ChEBI" id="CHEBI:456216"/>
        <dbReference type="EC" id="2.7.11.1"/>
    </reaction>
</comment>
<evidence type="ECO:0000256" key="8">
    <source>
        <dbReference type="ARBA" id="ARBA00048679"/>
    </source>
</evidence>
<dbReference type="InterPro" id="IPR011009">
    <property type="entry name" value="Kinase-like_dom_sf"/>
</dbReference>
<evidence type="ECO:0000256" key="6">
    <source>
        <dbReference type="ARBA" id="ARBA00022840"/>
    </source>
</evidence>
<reference evidence="10" key="1">
    <citation type="journal article" date="2023" name="Science">
        <title>Elucidation of the pathway for biosynthesis of saponin adjuvants from the soapbark tree.</title>
        <authorList>
            <person name="Reed J."/>
            <person name="Orme A."/>
            <person name="El-Demerdash A."/>
            <person name="Owen C."/>
            <person name="Martin L.B.B."/>
            <person name="Misra R.C."/>
            <person name="Kikuchi S."/>
            <person name="Rejzek M."/>
            <person name="Martin A.C."/>
            <person name="Harkess A."/>
            <person name="Leebens-Mack J."/>
            <person name="Louveau T."/>
            <person name="Stephenson M.J."/>
            <person name="Osbourn A."/>
        </authorList>
    </citation>
    <scope>NUCLEOTIDE SEQUENCE</scope>
    <source>
        <strain evidence="10">S10</strain>
    </source>
</reference>
<keyword evidence="2" id="KW-0723">Serine/threonine-protein kinase</keyword>
<evidence type="ECO:0000259" key="9">
    <source>
        <dbReference type="PROSITE" id="PS50011"/>
    </source>
</evidence>